<dbReference type="NCBIfam" id="NF007210">
    <property type="entry name" value="PRK09632.1"/>
    <property type="match status" value="1"/>
</dbReference>
<accession>A0A5J5J2Z5</accession>
<keyword evidence="11" id="KW-0269">Exonuclease</keyword>
<dbReference type="InterPro" id="IPR014146">
    <property type="entry name" value="LigD_ligase_dom"/>
</dbReference>
<protein>
    <recommendedName>
        <fullName evidence="2">DNA ligase (ATP)</fullName>
        <ecNumber evidence="2">6.5.1.1</ecNumber>
    </recommendedName>
    <alternativeName>
        <fullName evidence="19">NHEJ DNA polymerase</fullName>
    </alternativeName>
</protein>
<dbReference type="Pfam" id="PF13298">
    <property type="entry name" value="LigD_N"/>
    <property type="match status" value="1"/>
</dbReference>
<dbReference type="PANTHER" id="PTHR42705">
    <property type="entry name" value="BIFUNCTIONAL NON-HOMOLOGOUS END JOINING PROTEIN LIGD"/>
    <property type="match status" value="1"/>
</dbReference>
<comment type="similarity">
    <text evidence="21">In the C-terminal section; belongs to the ATP-dependent DNA ligase family.</text>
</comment>
<dbReference type="GO" id="GO:0005524">
    <property type="term" value="F:ATP binding"/>
    <property type="evidence" value="ECO:0007669"/>
    <property type="project" value="UniProtKB-KW"/>
</dbReference>
<dbReference type="PANTHER" id="PTHR42705:SF2">
    <property type="entry name" value="BIFUNCTIONAL NON-HOMOLOGOUS END JOINING PROTEIN LIGD"/>
    <property type="match status" value="1"/>
</dbReference>
<evidence type="ECO:0000256" key="9">
    <source>
        <dbReference type="ARBA" id="ARBA00022763"/>
    </source>
</evidence>
<dbReference type="InterPro" id="IPR052171">
    <property type="entry name" value="NHEJ_LigD"/>
</dbReference>
<evidence type="ECO:0000256" key="22">
    <source>
        <dbReference type="ARBA" id="ARBA00049990"/>
    </source>
</evidence>
<feature type="region of interest" description="Disordered" evidence="23">
    <location>
        <begin position="467"/>
        <end position="513"/>
    </location>
</feature>
<evidence type="ECO:0000256" key="12">
    <source>
        <dbReference type="ARBA" id="ARBA00022840"/>
    </source>
</evidence>
<dbReference type="InterPro" id="IPR014144">
    <property type="entry name" value="LigD_PE_domain"/>
</dbReference>
<dbReference type="GO" id="GO:0004527">
    <property type="term" value="F:exonuclease activity"/>
    <property type="evidence" value="ECO:0007669"/>
    <property type="project" value="UniProtKB-KW"/>
</dbReference>
<comment type="catalytic activity">
    <reaction evidence="20">
        <text>ATP + (deoxyribonucleotide)n-3'-hydroxyl + 5'-phospho-(deoxyribonucleotide)m = (deoxyribonucleotide)n+m + AMP + diphosphate.</text>
        <dbReference type="EC" id="6.5.1.1"/>
    </reaction>
</comment>
<evidence type="ECO:0000256" key="17">
    <source>
        <dbReference type="ARBA" id="ARBA00023211"/>
    </source>
</evidence>
<dbReference type="PROSITE" id="PS00697">
    <property type="entry name" value="DNA_LIGASE_A1"/>
    <property type="match status" value="1"/>
</dbReference>
<dbReference type="InterPro" id="IPR016059">
    <property type="entry name" value="DNA_ligase_ATP-dep_CS"/>
</dbReference>
<proteinExistence type="inferred from homology"/>
<evidence type="ECO:0000256" key="18">
    <source>
        <dbReference type="ARBA" id="ARBA00023268"/>
    </source>
</evidence>
<dbReference type="GO" id="GO:0046872">
    <property type="term" value="F:metal ion binding"/>
    <property type="evidence" value="ECO:0007669"/>
    <property type="project" value="UniProtKB-KW"/>
</dbReference>
<dbReference type="GO" id="GO:0003910">
    <property type="term" value="F:DNA ligase (ATP) activity"/>
    <property type="evidence" value="ECO:0007669"/>
    <property type="project" value="UniProtKB-EC"/>
</dbReference>
<dbReference type="InterPro" id="IPR033649">
    <property type="entry name" value="MtLigD_Pol-like"/>
</dbReference>
<keyword evidence="7" id="KW-0479">Metal-binding</keyword>
<keyword evidence="9" id="KW-0227">DNA damage</keyword>
<dbReference type="NCBIfam" id="TIGR02778">
    <property type="entry name" value="ligD_pol"/>
    <property type="match status" value="1"/>
</dbReference>
<evidence type="ECO:0000256" key="13">
    <source>
        <dbReference type="ARBA" id="ARBA00022932"/>
    </source>
</evidence>
<dbReference type="CDD" id="cd07906">
    <property type="entry name" value="Adenylation_DNA_ligase_LigD_LigC"/>
    <property type="match status" value="1"/>
</dbReference>
<dbReference type="CDD" id="cd07971">
    <property type="entry name" value="OBF_DNA_ligase_LigD"/>
    <property type="match status" value="1"/>
</dbReference>
<keyword evidence="12" id="KW-0067">ATP-binding</keyword>
<dbReference type="Gene3D" id="3.30.1490.70">
    <property type="match status" value="1"/>
</dbReference>
<evidence type="ECO:0000256" key="21">
    <source>
        <dbReference type="ARBA" id="ARBA00049981"/>
    </source>
</evidence>
<feature type="domain" description="ATP-dependent DNA ligase family profile" evidence="24">
    <location>
        <begin position="624"/>
        <end position="744"/>
    </location>
</feature>
<evidence type="ECO:0000256" key="2">
    <source>
        <dbReference type="ARBA" id="ARBA00012727"/>
    </source>
</evidence>
<comment type="cofactor">
    <cofactor evidence="1">
        <name>Mn(2+)</name>
        <dbReference type="ChEBI" id="CHEBI:29035"/>
    </cofactor>
</comment>
<dbReference type="PROSITE" id="PS50160">
    <property type="entry name" value="DNA_LIGASE_A3"/>
    <property type="match status" value="1"/>
</dbReference>
<keyword evidence="5" id="KW-0548">Nucleotidyltransferase</keyword>
<evidence type="ECO:0000256" key="20">
    <source>
        <dbReference type="ARBA" id="ARBA00034003"/>
    </source>
</evidence>
<dbReference type="GO" id="GO:0003887">
    <property type="term" value="F:DNA-directed DNA polymerase activity"/>
    <property type="evidence" value="ECO:0007669"/>
    <property type="project" value="UniProtKB-KW"/>
</dbReference>
<evidence type="ECO:0000256" key="14">
    <source>
        <dbReference type="ARBA" id="ARBA00023125"/>
    </source>
</evidence>
<evidence type="ECO:0000256" key="5">
    <source>
        <dbReference type="ARBA" id="ARBA00022695"/>
    </source>
</evidence>
<reference evidence="26" key="1">
    <citation type="submission" date="2019-09" db="EMBL/GenBank/DDBJ databases">
        <title>Mumia zhuanghuii sp. nov. isolated from the intestinal contents of plateau pika (Ochotona curzoniae) in the Qinghai-Tibet plateau of China.</title>
        <authorList>
            <person name="Tian Z."/>
        </authorList>
    </citation>
    <scope>NUCLEOTIDE SEQUENCE [LARGE SCALE GENOMIC DNA]</scope>
    <source>
        <strain evidence="26">JCM 30598</strain>
    </source>
</reference>
<evidence type="ECO:0000313" key="25">
    <source>
        <dbReference type="EMBL" id="KAA9110302.1"/>
    </source>
</evidence>
<dbReference type="CDD" id="cd04863">
    <property type="entry name" value="MtLigD_Pol_like"/>
    <property type="match status" value="1"/>
</dbReference>
<organism evidence="25 26">
    <name type="scientific">Microbacterium rhizomatis</name>
    <dbReference type="NCBI Taxonomy" id="1631477"/>
    <lineage>
        <taxon>Bacteria</taxon>
        <taxon>Bacillati</taxon>
        <taxon>Actinomycetota</taxon>
        <taxon>Actinomycetes</taxon>
        <taxon>Micrococcales</taxon>
        <taxon>Microbacteriaceae</taxon>
        <taxon>Microbacterium</taxon>
    </lineage>
</organism>
<dbReference type="InterPro" id="IPR012309">
    <property type="entry name" value="DNA_ligase_ATP-dep_C"/>
</dbReference>
<dbReference type="GO" id="GO:0006281">
    <property type="term" value="P:DNA repair"/>
    <property type="evidence" value="ECO:0007669"/>
    <property type="project" value="UniProtKB-KW"/>
</dbReference>
<dbReference type="InterPro" id="IPR012340">
    <property type="entry name" value="NA-bd_OB-fold"/>
</dbReference>
<dbReference type="Gene3D" id="3.90.920.10">
    <property type="entry name" value="DNA primase, PRIM domain"/>
    <property type="match status" value="1"/>
</dbReference>
<dbReference type="AlphaFoldDB" id="A0A5J5J2Z5"/>
<dbReference type="Pfam" id="PF04679">
    <property type="entry name" value="DNA_ligase_A_C"/>
    <property type="match status" value="1"/>
</dbReference>
<dbReference type="EMBL" id="VYSA01000001">
    <property type="protein sequence ID" value="KAA9110302.1"/>
    <property type="molecule type" value="Genomic_DNA"/>
</dbReference>
<evidence type="ECO:0000256" key="16">
    <source>
        <dbReference type="ARBA" id="ARBA00023204"/>
    </source>
</evidence>
<evidence type="ECO:0000313" key="26">
    <source>
        <dbReference type="Proteomes" id="UP000325827"/>
    </source>
</evidence>
<dbReference type="EC" id="6.5.1.1" evidence="2"/>
<evidence type="ECO:0000259" key="24">
    <source>
        <dbReference type="PROSITE" id="PS50160"/>
    </source>
</evidence>
<keyword evidence="15" id="KW-0233">DNA recombination</keyword>
<evidence type="ECO:0000256" key="3">
    <source>
        <dbReference type="ARBA" id="ARBA00022598"/>
    </source>
</evidence>
<name>A0A5J5J2Z5_9MICO</name>
<keyword evidence="13" id="KW-0239">DNA-directed DNA polymerase</keyword>
<evidence type="ECO:0000256" key="11">
    <source>
        <dbReference type="ARBA" id="ARBA00022839"/>
    </source>
</evidence>
<dbReference type="Pfam" id="PF21686">
    <property type="entry name" value="LigD_Prim-Pol"/>
    <property type="match status" value="1"/>
</dbReference>
<keyword evidence="26" id="KW-1185">Reference proteome</keyword>
<evidence type="ECO:0000256" key="7">
    <source>
        <dbReference type="ARBA" id="ARBA00022723"/>
    </source>
</evidence>
<dbReference type="GO" id="GO:0003677">
    <property type="term" value="F:DNA binding"/>
    <property type="evidence" value="ECO:0007669"/>
    <property type="project" value="UniProtKB-KW"/>
</dbReference>
<keyword evidence="4" id="KW-0808">Transferase</keyword>
<evidence type="ECO:0000256" key="4">
    <source>
        <dbReference type="ARBA" id="ARBA00022679"/>
    </source>
</evidence>
<dbReference type="GO" id="GO:0006310">
    <property type="term" value="P:DNA recombination"/>
    <property type="evidence" value="ECO:0007669"/>
    <property type="project" value="UniProtKB-KW"/>
</dbReference>
<evidence type="ECO:0000256" key="6">
    <source>
        <dbReference type="ARBA" id="ARBA00022722"/>
    </source>
</evidence>
<keyword evidence="17" id="KW-0464">Manganese</keyword>
<gene>
    <name evidence="25" type="ORF">F6B43_00960</name>
</gene>
<dbReference type="Pfam" id="PF01068">
    <property type="entry name" value="DNA_ligase_A_M"/>
    <property type="match status" value="1"/>
</dbReference>
<evidence type="ECO:0000256" key="15">
    <source>
        <dbReference type="ARBA" id="ARBA00023172"/>
    </source>
</evidence>
<dbReference type="Proteomes" id="UP000325827">
    <property type="component" value="Unassembled WGS sequence"/>
</dbReference>
<dbReference type="InterPro" id="IPR014145">
    <property type="entry name" value="LigD_pol_dom"/>
</dbReference>
<dbReference type="InterPro" id="IPR012310">
    <property type="entry name" value="DNA_ligase_ATP-dep_cent"/>
</dbReference>
<keyword evidence="3 25" id="KW-0436">Ligase</keyword>
<evidence type="ECO:0000256" key="10">
    <source>
        <dbReference type="ARBA" id="ARBA00022801"/>
    </source>
</evidence>
<dbReference type="Gene3D" id="2.40.50.140">
    <property type="entry name" value="Nucleic acid-binding proteins"/>
    <property type="match status" value="1"/>
</dbReference>
<dbReference type="SUPFAM" id="SSF56091">
    <property type="entry name" value="DNA ligase/mRNA capping enzyme, catalytic domain"/>
    <property type="match status" value="1"/>
</dbReference>
<keyword evidence="18" id="KW-0511">Multifunctional enzyme</keyword>
<sequence length="837" mass="90986">MAAGGGASEQLVRVGGRRLRVTNLDKVLYPETGTTKGEVIDYYTRIAPLLIPHVIGRPVTRKRWVEGVGTQDHPEPVFFAKDLERGAPAWVKRAPIQHSGGAKDYPLVGDVPTLVYLAQVASLELHVPQWRFTPEGERGDADRLVLDLDPGPGVGLAECAIVAGWARTILTDMGLEPYPVTSGSKGIHLYAALPPGQSTERASALAHELAKAIESDHVDLVVSSMKKADRAGKVLIDWSQNNGAKTTIAPYSLRGRPHPTVAAPRDWDELADPHLRQLSFDEVLARMDEIGDPMEALGFHSGGRDAEVGPLSAYISKRTAGRTPEPVPTNPLGETPHGEKPTFVIQEHHATALHWDFRLEHDGVLVSWAVPRGVPHSYTRNNLAIQTEDHPMSYGSFEGSIPAGEYGGGSVTIWDDGRYDLEKWRDDEIIATLEGRPGGPLGRVRLALIRTTGEGEKSSWLLHRMKTDADGRTQPDGTVVVASPQGDEPDPHDEPTASTSEGPAPTPATWPPHAEDLRPMLATSSTRALARAAASRWGGQPWVEAKWDGIRALGVWDGARLRLFARSGNELTHRYPELTEVDLGLGTDRAVLDGELVALEPGGRPSFPLLQTRMNLERPGDIAREAQRTPVRYYLFDALVEGDRDLTTLPLRERREVLERVAAASLPVVVLPPVFDDVDAALDASDQLRLEGVVVKDPRSAYLRGGRSEAWLKVKITRTQEVVIAGIRPGKGGRSGTFGSLLLGIPGPDGLQYAGRVGSGFSDSTLSTLLKKLTPLRTDENPLIGVPALDASDALWVRPELVGEVEFGEFTPGGILRHSRWRGLRPDKSSSEVVRED</sequence>
<keyword evidence="14" id="KW-0238">DNA-binding</keyword>
<dbReference type="OrthoDB" id="9802472at2"/>
<dbReference type="RefSeq" id="WP_150447105.1">
    <property type="nucleotide sequence ID" value="NZ_VYSA01000001.1"/>
</dbReference>
<dbReference type="NCBIfam" id="TIGR02779">
    <property type="entry name" value="NHEJ_ligase_lig"/>
    <property type="match status" value="1"/>
</dbReference>
<dbReference type="NCBIfam" id="TIGR02777">
    <property type="entry name" value="LigD_PE_dom"/>
    <property type="match status" value="1"/>
</dbReference>
<keyword evidence="8" id="KW-0547">Nucleotide-binding</keyword>
<keyword evidence="16" id="KW-0234">DNA repair</keyword>
<comment type="similarity">
    <text evidence="22">In the N-terminal section; belongs to the LigD polymerase family.</text>
</comment>
<keyword evidence="10" id="KW-0378">Hydrolase</keyword>
<evidence type="ECO:0000256" key="23">
    <source>
        <dbReference type="SAM" id="MobiDB-lite"/>
    </source>
</evidence>
<keyword evidence="6" id="KW-0540">Nuclease</keyword>
<evidence type="ECO:0000256" key="19">
    <source>
        <dbReference type="ARBA" id="ARBA00029943"/>
    </source>
</evidence>
<dbReference type="Gene3D" id="3.30.470.30">
    <property type="entry name" value="DNA ligase/mRNA capping enzyme"/>
    <property type="match status" value="1"/>
</dbReference>
<comment type="caution">
    <text evidence="25">The sequence shown here is derived from an EMBL/GenBank/DDBJ whole genome shotgun (WGS) entry which is preliminary data.</text>
</comment>
<evidence type="ECO:0000256" key="8">
    <source>
        <dbReference type="ARBA" id="ARBA00022741"/>
    </source>
</evidence>
<dbReference type="SUPFAM" id="SSF50249">
    <property type="entry name" value="Nucleic acid-binding proteins"/>
    <property type="match status" value="1"/>
</dbReference>
<evidence type="ECO:0000256" key="1">
    <source>
        <dbReference type="ARBA" id="ARBA00001936"/>
    </source>
</evidence>